<dbReference type="AlphaFoldDB" id="A0A553ZZ17"/>
<organism evidence="3 4">
    <name type="scientific">Alkalicoccobacillus porphyridii</name>
    <dbReference type="NCBI Taxonomy" id="2597270"/>
    <lineage>
        <taxon>Bacteria</taxon>
        <taxon>Bacillati</taxon>
        <taxon>Bacillota</taxon>
        <taxon>Bacilli</taxon>
        <taxon>Bacillales</taxon>
        <taxon>Bacillaceae</taxon>
        <taxon>Alkalicoccobacillus</taxon>
    </lineage>
</organism>
<feature type="region of interest" description="Disordered" evidence="1">
    <location>
        <begin position="23"/>
        <end position="62"/>
    </location>
</feature>
<evidence type="ECO:0000313" key="3">
    <source>
        <dbReference type="EMBL" id="TSB46682.1"/>
    </source>
</evidence>
<gene>
    <name evidence="3" type="ORF">FN960_10020</name>
</gene>
<dbReference type="PROSITE" id="PS51257">
    <property type="entry name" value="PROKAR_LIPOPROTEIN"/>
    <property type="match status" value="1"/>
</dbReference>
<keyword evidence="2" id="KW-0732">Signal</keyword>
<protein>
    <submittedName>
        <fullName evidence="3">Uncharacterized protein</fullName>
    </submittedName>
</protein>
<dbReference type="Proteomes" id="UP000318521">
    <property type="component" value="Unassembled WGS sequence"/>
</dbReference>
<dbReference type="OrthoDB" id="2944092at2"/>
<feature type="chain" id="PRO_5038363104" evidence="2">
    <location>
        <begin position="21"/>
        <end position="62"/>
    </location>
</feature>
<evidence type="ECO:0000256" key="2">
    <source>
        <dbReference type="SAM" id="SignalP"/>
    </source>
</evidence>
<name>A0A553ZZ17_9BACI</name>
<feature type="signal peptide" evidence="2">
    <location>
        <begin position="1"/>
        <end position="20"/>
    </location>
</feature>
<dbReference type="RefSeq" id="WP_143848577.1">
    <property type="nucleotide sequence ID" value="NZ_VLXZ01000005.1"/>
</dbReference>
<evidence type="ECO:0000256" key="1">
    <source>
        <dbReference type="SAM" id="MobiDB-lite"/>
    </source>
</evidence>
<evidence type="ECO:0000313" key="4">
    <source>
        <dbReference type="Proteomes" id="UP000318521"/>
    </source>
</evidence>
<proteinExistence type="predicted"/>
<feature type="compositionally biased region" description="Acidic residues" evidence="1">
    <location>
        <begin position="41"/>
        <end position="62"/>
    </location>
</feature>
<reference evidence="3 4" key="1">
    <citation type="submission" date="2019-07" db="EMBL/GenBank/DDBJ databases">
        <authorList>
            <person name="Park Y.J."/>
            <person name="Jeong S.E."/>
            <person name="Jung H.S."/>
        </authorList>
    </citation>
    <scope>NUCLEOTIDE SEQUENCE [LARGE SCALE GENOMIC DNA]</scope>
    <source>
        <strain evidence="4">P16(2019)</strain>
    </source>
</reference>
<keyword evidence="4" id="KW-1185">Reference proteome</keyword>
<sequence length="62" mass="6348">MSKKLLYSMMAGIFSVGMLAACGGEGGDEMEPGTDPAQDPAGDEMGEEEPAGGEMGEEDSDM</sequence>
<dbReference type="EMBL" id="VLXZ01000005">
    <property type="protein sequence ID" value="TSB46682.1"/>
    <property type="molecule type" value="Genomic_DNA"/>
</dbReference>
<accession>A0A553ZZ17</accession>
<comment type="caution">
    <text evidence="3">The sequence shown here is derived from an EMBL/GenBank/DDBJ whole genome shotgun (WGS) entry which is preliminary data.</text>
</comment>